<dbReference type="Proteomes" id="UP000045545">
    <property type="component" value="Unassembled WGS sequence"/>
</dbReference>
<comment type="similarity">
    <text evidence="1 4">Belongs to the glycosyl hydrolase 26 family.</text>
</comment>
<evidence type="ECO:0000256" key="3">
    <source>
        <dbReference type="ARBA" id="ARBA00023295"/>
    </source>
</evidence>
<dbReference type="SUPFAM" id="SSF51445">
    <property type="entry name" value="(Trans)glycosidases"/>
    <property type="match status" value="1"/>
</dbReference>
<gene>
    <name evidence="6" type="ORF">502</name>
</gene>
<dbReference type="EMBL" id="CGIH01000005">
    <property type="protein sequence ID" value="CFX11457.1"/>
    <property type="molecule type" value="Genomic_DNA"/>
</dbReference>
<keyword evidence="2 4" id="KW-0378">Hydrolase</keyword>
<dbReference type="Gene3D" id="3.20.20.80">
    <property type="entry name" value="Glycosidases"/>
    <property type="match status" value="1"/>
</dbReference>
<protein>
    <submittedName>
        <fullName evidence="6">Glycoside hydrolase, catalytic domain</fullName>
    </submittedName>
</protein>
<dbReference type="PANTHER" id="PTHR40079:SF4">
    <property type="entry name" value="GH26 DOMAIN-CONTAINING PROTEIN-RELATED"/>
    <property type="match status" value="1"/>
</dbReference>
<keyword evidence="7" id="KW-1185">Reference proteome</keyword>
<feature type="domain" description="GH26" evidence="5">
    <location>
        <begin position="218"/>
        <end position="508"/>
    </location>
</feature>
<reference evidence="6 7" key="1">
    <citation type="submission" date="2015-03" db="EMBL/GenBank/DDBJ databases">
        <authorList>
            <person name="Murphy D."/>
        </authorList>
    </citation>
    <scope>NUCLEOTIDE SEQUENCE [LARGE SCALE GENOMIC DNA]</scope>
    <source>
        <strain evidence="6 7">OL-4</strain>
    </source>
</reference>
<evidence type="ECO:0000256" key="2">
    <source>
        <dbReference type="ARBA" id="ARBA00022801"/>
    </source>
</evidence>
<feature type="active site" description="Proton donor" evidence="4">
    <location>
        <position position="335"/>
    </location>
</feature>
<dbReference type="STRING" id="690567.502"/>
<evidence type="ECO:0000259" key="5">
    <source>
        <dbReference type="PROSITE" id="PS51764"/>
    </source>
</evidence>
<dbReference type="AlphaFoldDB" id="A0A0E4C7T7"/>
<dbReference type="InterPro" id="IPR017853">
    <property type="entry name" value="GH"/>
</dbReference>
<dbReference type="OrthoDB" id="9802773at2"/>
<evidence type="ECO:0000256" key="4">
    <source>
        <dbReference type="PROSITE-ProRule" id="PRU01100"/>
    </source>
</evidence>
<evidence type="ECO:0000313" key="6">
    <source>
        <dbReference type="EMBL" id="CFX11457.1"/>
    </source>
</evidence>
<name>A0A0E4C7T7_9FIRM</name>
<proteinExistence type="inferred from homology"/>
<dbReference type="GO" id="GO:0016985">
    <property type="term" value="F:mannan endo-1,4-beta-mannosidase activity"/>
    <property type="evidence" value="ECO:0007669"/>
    <property type="project" value="InterPro"/>
</dbReference>
<organism evidence="6 7">
    <name type="scientific">Syntrophomonas zehnderi OL-4</name>
    <dbReference type="NCBI Taxonomy" id="690567"/>
    <lineage>
        <taxon>Bacteria</taxon>
        <taxon>Bacillati</taxon>
        <taxon>Bacillota</taxon>
        <taxon>Clostridia</taxon>
        <taxon>Eubacteriales</taxon>
        <taxon>Syntrophomonadaceae</taxon>
        <taxon>Syntrophomonas</taxon>
    </lineage>
</organism>
<evidence type="ECO:0000256" key="1">
    <source>
        <dbReference type="ARBA" id="ARBA00007754"/>
    </source>
</evidence>
<feature type="active site" description="Nucleophile" evidence="4">
    <location>
        <position position="448"/>
    </location>
</feature>
<dbReference type="GO" id="GO:0006080">
    <property type="term" value="P:substituted mannan metabolic process"/>
    <property type="evidence" value="ECO:0007669"/>
    <property type="project" value="InterPro"/>
</dbReference>
<dbReference type="RefSeq" id="WP_052729548.1">
    <property type="nucleotide sequence ID" value="NZ_CGIH01000005.1"/>
</dbReference>
<dbReference type="PROSITE" id="PS51764">
    <property type="entry name" value="GH26"/>
    <property type="match status" value="1"/>
</dbReference>
<dbReference type="PANTHER" id="PTHR40079">
    <property type="entry name" value="MANNAN ENDO-1,4-BETA-MANNOSIDASE E-RELATED"/>
    <property type="match status" value="1"/>
</dbReference>
<evidence type="ECO:0000313" key="7">
    <source>
        <dbReference type="Proteomes" id="UP000045545"/>
    </source>
</evidence>
<dbReference type="InterPro" id="IPR000805">
    <property type="entry name" value="Glyco_hydro_26"/>
</dbReference>
<dbReference type="Pfam" id="PF02156">
    <property type="entry name" value="Glyco_hydro_26"/>
    <property type="match status" value="1"/>
</dbReference>
<sequence length="514" mass="59066">MPKILFSALIIIALVLNGPAAIGVALGDTFINNGVIANEASFDDARDIKNIQHVSPYCNRLTDHANGYAITYPNHMWVDVSLSKVRTVIADNNTRIEIYRDDFTNTVHSPSGYISYSNKYIPAPENTVQVNRQTTINGLKAHVLQWQRAPLSVIDNDRNHYLSAEFTAGPKVVYTVLIKSSQPVGELMWIINSFKRVPIKGQALINKSYAPVKKDFNEETAEFYKKYFGSEADQCWGIFENSALYDINFLKSLENRLDYKFDFLVWYKSWGSDFPRRELELAYKNDKYVELSLQYPLGENLTYAILNGQYDEYLRKYAAGLKDFGHPVLFRLNNEMNGDWCSYSSLYTSKDTELFKAVWRHTYDIFKAAGVDNAVWVWNPNDDSFPGFQWNHALNYFPGEEYVDIIGLTGYNTGNYYPGEIWRDFDSIYRPLYAEYSQVFDYPFMITEFGCNSVGGDKNQWIRQMFSSLPNYPRIKVIIWFNGTDLDAQGKPARIYRLDESAATLEAFKSGLGK</sequence>
<accession>A0A0E4C7T7</accession>
<dbReference type="InterPro" id="IPR022790">
    <property type="entry name" value="GH26_dom"/>
</dbReference>
<keyword evidence="3 4" id="KW-0326">Glycosidase</keyword>